<keyword evidence="1" id="KW-0472">Membrane</keyword>
<organism evidence="2 3">
    <name type="scientific">Candidatus Competibacter phosphatis</name>
    <dbReference type="NCBI Taxonomy" id="221280"/>
    <lineage>
        <taxon>Bacteria</taxon>
        <taxon>Pseudomonadati</taxon>
        <taxon>Pseudomonadota</taxon>
        <taxon>Gammaproteobacteria</taxon>
        <taxon>Candidatus Competibacteraceae</taxon>
        <taxon>Candidatus Competibacter</taxon>
    </lineage>
</organism>
<evidence type="ECO:0000313" key="3">
    <source>
        <dbReference type="Proteomes" id="UP000760480"/>
    </source>
</evidence>
<dbReference type="RefSeq" id="WP_169247165.1">
    <property type="nucleotide sequence ID" value="NZ_SPMZ01000004.1"/>
</dbReference>
<accession>A0ABX1TF10</accession>
<name>A0ABX1TF10_9GAMM</name>
<proteinExistence type="predicted"/>
<feature type="transmembrane region" description="Helical" evidence="1">
    <location>
        <begin position="55"/>
        <end position="74"/>
    </location>
</feature>
<reference evidence="2 3" key="1">
    <citation type="submission" date="2019-03" db="EMBL/GenBank/DDBJ databases">
        <title>Metabolic reconstructions from genomes of highly enriched 'Candidatus Accumulibacter' and 'Candidatus Competibacter' bioreactor populations.</title>
        <authorList>
            <person name="Annavajhala M.K."/>
            <person name="Welles L."/>
            <person name="Abbas B."/>
            <person name="Sorokin D."/>
            <person name="Park H."/>
            <person name="Van Loosdrecht M."/>
            <person name="Chandran K."/>
        </authorList>
    </citation>
    <scope>NUCLEOTIDE SEQUENCE [LARGE SCALE GENOMIC DNA]</scope>
    <source>
        <strain evidence="2 3">SBR_G</strain>
    </source>
</reference>
<protein>
    <recommendedName>
        <fullName evidence="4">DUF2628 domain-containing protein</fullName>
    </recommendedName>
</protein>
<keyword evidence="3" id="KW-1185">Reference proteome</keyword>
<dbReference type="EMBL" id="SPMZ01000004">
    <property type="protein sequence ID" value="NMQ17907.1"/>
    <property type="molecule type" value="Genomic_DNA"/>
</dbReference>
<keyword evidence="1" id="KW-0812">Transmembrane</keyword>
<feature type="transmembrane region" description="Helical" evidence="1">
    <location>
        <begin position="80"/>
        <end position="99"/>
    </location>
</feature>
<evidence type="ECO:0000313" key="2">
    <source>
        <dbReference type="EMBL" id="NMQ17907.1"/>
    </source>
</evidence>
<gene>
    <name evidence="2" type="ORF">E4P82_01040</name>
</gene>
<keyword evidence="1" id="KW-1133">Transmembrane helix</keyword>
<evidence type="ECO:0000256" key="1">
    <source>
        <dbReference type="SAM" id="Phobius"/>
    </source>
</evidence>
<sequence>MRFKKFRAALLLKGFTVTSERDDRLDLRRRAYLLQDDWPMKVSVRRDGNRFEVDYCLFIPWGWIAGLSVFTWLALPFAGFQNAGLAFVLALLVTALAIYKQKFDCRSDARFWQQRSRQRWGEIMERLLQEAFE</sequence>
<comment type="caution">
    <text evidence="2">The sequence shown here is derived from an EMBL/GenBank/DDBJ whole genome shotgun (WGS) entry which is preliminary data.</text>
</comment>
<dbReference type="Proteomes" id="UP000760480">
    <property type="component" value="Unassembled WGS sequence"/>
</dbReference>
<evidence type="ECO:0008006" key="4">
    <source>
        <dbReference type="Google" id="ProtNLM"/>
    </source>
</evidence>